<dbReference type="Gene3D" id="3.30.390.30">
    <property type="match status" value="1"/>
</dbReference>
<dbReference type="PRINTS" id="PR00411">
    <property type="entry name" value="PNDRDTASEI"/>
</dbReference>
<evidence type="ECO:0000256" key="2">
    <source>
        <dbReference type="ARBA" id="ARBA00022630"/>
    </source>
</evidence>
<dbReference type="InterPro" id="IPR016156">
    <property type="entry name" value="FAD/NAD-linked_Rdtase_dimer_sf"/>
</dbReference>
<dbReference type="PANTHER" id="PTHR43014:SF4">
    <property type="entry name" value="PYRIDINE NUCLEOTIDE-DISULFIDE OXIDOREDUCTASE RCLA-RELATED"/>
    <property type="match status" value="1"/>
</dbReference>
<evidence type="ECO:0000256" key="1">
    <source>
        <dbReference type="ARBA" id="ARBA00007532"/>
    </source>
</evidence>
<sequence>MDERAVDVAIIGAGTAGLAAFREARKVTDDIVLIDAGPSGTTCARVGCMPSKLLIAAANAAAHVREASAFGITCGDVAVDGAKVMERVRRYRDRFVDAVLEGLHAIPAEMRLKGTARFMADHLLTVTGEDRTVLVEAKRIVVATGSAPVVPPAFVHSAPQTSDDLFDWPDLPASVAVFGTGIIGLELGQALARLGVRVRLFGKGEGLGPLTDEAVSAAAREHLGASMEVVPDHELVNISGNMQGVTVEYRVDGRTYSATFERMLVAVGRAPNVSDLNLAATSLSLDEDGVPHFDRETGRCGDGPIYIAGDAMDDAPLLHIAEESGMAAGRNAALGRPVPTMRPVPLAIVFCEPQMALVGETHRELVGRGAAFAVGSVDFSDQGRALVMGEAAGRMSLYVEVGTGALLGAEMFAPRAEHMAHLLALALTEGLTVPELLEMPFYHPTFEEGLRTALQDALAVLRRMGDGASSRHLAADAPA</sequence>
<keyword evidence="3 5" id="KW-0274">FAD</keyword>
<name>A0A8B2NGE1_9HYPH</name>
<evidence type="ECO:0000256" key="4">
    <source>
        <dbReference type="PIRSR" id="PIRSR000350-2"/>
    </source>
</evidence>
<feature type="domain" description="Pyridine nucleotide-disulphide oxidoreductase dimerisation" evidence="7">
    <location>
        <begin position="348"/>
        <end position="453"/>
    </location>
</feature>
<dbReference type="EMBL" id="QHHQ01000007">
    <property type="protein sequence ID" value="RAH98201.1"/>
    <property type="molecule type" value="Genomic_DNA"/>
</dbReference>
<keyword evidence="5" id="KW-0520">NAD</keyword>
<accession>A0A8B2NGE1</accession>
<dbReference type="NCBIfam" id="NF004939">
    <property type="entry name" value="PRK06292.1-1"/>
    <property type="match status" value="1"/>
</dbReference>
<evidence type="ECO:0000313" key="9">
    <source>
        <dbReference type="EMBL" id="RAH98201.1"/>
    </source>
</evidence>
<feature type="binding site" evidence="5">
    <location>
        <position position="52"/>
    </location>
    <ligand>
        <name>FAD</name>
        <dbReference type="ChEBI" id="CHEBI:57692"/>
    </ligand>
</feature>
<gene>
    <name evidence="9" type="ORF">DLJ53_26140</name>
</gene>
<feature type="binding site" evidence="5">
    <location>
        <position position="310"/>
    </location>
    <ligand>
        <name>FAD</name>
        <dbReference type="ChEBI" id="CHEBI:57692"/>
    </ligand>
</feature>
<dbReference type="RefSeq" id="WP_111350956.1">
    <property type="nucleotide sequence ID" value="NZ_QHHQ01000007.1"/>
</dbReference>
<protein>
    <submittedName>
        <fullName evidence="9">Dihydrolipoyl dehydrogenase</fullName>
    </submittedName>
</protein>
<dbReference type="InterPro" id="IPR023753">
    <property type="entry name" value="FAD/NAD-binding_dom"/>
</dbReference>
<dbReference type="InterPro" id="IPR036188">
    <property type="entry name" value="FAD/NAD-bd_sf"/>
</dbReference>
<dbReference type="Pfam" id="PF07992">
    <property type="entry name" value="Pyr_redox_2"/>
    <property type="match status" value="1"/>
</dbReference>
<dbReference type="AlphaFoldDB" id="A0A8B2NGE1"/>
<feature type="active site" description="Proton acceptor" evidence="4">
    <location>
        <position position="443"/>
    </location>
</feature>
<evidence type="ECO:0000259" key="7">
    <source>
        <dbReference type="Pfam" id="PF02852"/>
    </source>
</evidence>
<evidence type="ECO:0000313" key="10">
    <source>
        <dbReference type="Proteomes" id="UP000249590"/>
    </source>
</evidence>
<evidence type="ECO:0000256" key="3">
    <source>
        <dbReference type="ARBA" id="ARBA00022827"/>
    </source>
</evidence>
<dbReference type="Pfam" id="PF02852">
    <property type="entry name" value="Pyr_redox_dim"/>
    <property type="match status" value="1"/>
</dbReference>
<dbReference type="Proteomes" id="UP000249590">
    <property type="component" value="Unassembled WGS sequence"/>
</dbReference>
<dbReference type="SUPFAM" id="SSF51905">
    <property type="entry name" value="FAD/NAD(P)-binding domain"/>
    <property type="match status" value="1"/>
</dbReference>
<reference evidence="9 10" key="1">
    <citation type="submission" date="2018-05" db="EMBL/GenBank/DDBJ databases">
        <title>Acuticoccus sediminis sp. nov., isolated from deep-sea sediment of Indian Ocean.</title>
        <authorList>
            <person name="Liu X."/>
            <person name="Lai Q."/>
            <person name="Du Y."/>
            <person name="Sun F."/>
            <person name="Zhang X."/>
            <person name="Wang S."/>
            <person name="Shao Z."/>
        </authorList>
    </citation>
    <scope>NUCLEOTIDE SEQUENCE [LARGE SCALE GENOMIC DNA]</scope>
    <source>
        <strain evidence="9 10">PTG4-2</strain>
    </source>
</reference>
<dbReference type="GO" id="GO:0050660">
    <property type="term" value="F:flavin adenine dinucleotide binding"/>
    <property type="evidence" value="ECO:0007669"/>
    <property type="project" value="TreeGrafter"/>
</dbReference>
<dbReference type="OrthoDB" id="9776382at2"/>
<keyword evidence="5" id="KW-0547">Nucleotide-binding</keyword>
<dbReference type="Gene3D" id="3.50.50.60">
    <property type="entry name" value="FAD/NAD(P)-binding domain"/>
    <property type="match status" value="2"/>
</dbReference>
<comment type="caution">
    <text evidence="9">The sequence shown here is derived from an EMBL/GenBank/DDBJ whole genome shotgun (WGS) entry which is preliminary data.</text>
</comment>
<feature type="binding site" evidence="5">
    <location>
        <begin position="179"/>
        <end position="186"/>
    </location>
    <ligand>
        <name>NAD(+)</name>
        <dbReference type="ChEBI" id="CHEBI:57540"/>
    </ligand>
</feature>
<keyword evidence="2" id="KW-0285">Flavoprotein</keyword>
<feature type="domain" description="FAD/NAD(P)-binding" evidence="8">
    <location>
        <begin position="7"/>
        <end position="325"/>
    </location>
</feature>
<dbReference type="PANTHER" id="PTHR43014">
    <property type="entry name" value="MERCURIC REDUCTASE"/>
    <property type="match status" value="1"/>
</dbReference>
<proteinExistence type="inferred from homology"/>
<dbReference type="InterPro" id="IPR004099">
    <property type="entry name" value="Pyr_nucl-diS_OxRdtase_dimer"/>
</dbReference>
<dbReference type="SUPFAM" id="SSF55424">
    <property type="entry name" value="FAD/NAD-linked reductases, dimerisation (C-terminal) domain"/>
    <property type="match status" value="1"/>
</dbReference>
<dbReference type="InterPro" id="IPR001100">
    <property type="entry name" value="Pyr_nuc-diS_OxRdtase"/>
</dbReference>
<evidence type="ECO:0000256" key="5">
    <source>
        <dbReference type="PIRSR" id="PIRSR000350-3"/>
    </source>
</evidence>
<evidence type="ECO:0000259" key="8">
    <source>
        <dbReference type="Pfam" id="PF07992"/>
    </source>
</evidence>
<keyword evidence="10" id="KW-1185">Reference proteome</keyword>
<dbReference type="PIRSF" id="PIRSF000350">
    <property type="entry name" value="Mercury_reductase_MerA"/>
    <property type="match status" value="1"/>
</dbReference>
<comment type="similarity">
    <text evidence="1">Belongs to the class-I pyridine nucleotide-disulfide oxidoreductase family.</text>
</comment>
<organism evidence="9 10">
    <name type="scientific">Acuticoccus sediminis</name>
    <dbReference type="NCBI Taxonomy" id="2184697"/>
    <lineage>
        <taxon>Bacteria</taxon>
        <taxon>Pseudomonadati</taxon>
        <taxon>Pseudomonadota</taxon>
        <taxon>Alphaproteobacteria</taxon>
        <taxon>Hyphomicrobiales</taxon>
        <taxon>Amorphaceae</taxon>
        <taxon>Acuticoccus</taxon>
    </lineage>
</organism>
<dbReference type="GO" id="GO:0003955">
    <property type="term" value="F:NAD(P)H dehydrogenase (quinone) activity"/>
    <property type="evidence" value="ECO:0007669"/>
    <property type="project" value="TreeGrafter"/>
</dbReference>
<feature type="binding site" evidence="5">
    <location>
        <position position="268"/>
    </location>
    <ligand>
        <name>NAD(+)</name>
        <dbReference type="ChEBI" id="CHEBI:57540"/>
    </ligand>
</feature>
<feature type="binding site" evidence="5">
    <location>
        <begin position="144"/>
        <end position="146"/>
    </location>
    <ligand>
        <name>FAD</name>
        <dbReference type="ChEBI" id="CHEBI:57692"/>
    </ligand>
</feature>
<feature type="disulfide bond" description="Redox-active" evidence="6">
    <location>
        <begin position="43"/>
        <end position="48"/>
    </location>
</feature>
<evidence type="ECO:0000256" key="6">
    <source>
        <dbReference type="PIRSR" id="PIRSR000350-4"/>
    </source>
</evidence>
<dbReference type="PRINTS" id="PR00368">
    <property type="entry name" value="FADPNR"/>
</dbReference>
<comment type="cofactor">
    <cofactor evidence="5">
        <name>FAD</name>
        <dbReference type="ChEBI" id="CHEBI:57692"/>
    </cofactor>
    <text evidence="5">Binds 1 FAD per subunit.</text>
</comment>